<reference evidence="2 3" key="1">
    <citation type="submission" date="2016-06" db="EMBL/GenBank/DDBJ databases">
        <authorList>
            <person name="Kjaerup R.B."/>
            <person name="Dalgaard T.S."/>
            <person name="Juul-Madsen H.R."/>
        </authorList>
    </citation>
    <scope>NUCLEOTIDE SEQUENCE [LARGE SCALE GENOMIC DNA]</scope>
</reference>
<feature type="region of interest" description="Disordered" evidence="1">
    <location>
        <begin position="1"/>
        <end position="21"/>
    </location>
</feature>
<sequence>MHDRKLDEDQGDEHDKEHDADHNVFAHDHNIFAHGYYNDTHHANVNHYLSPYHHRVPDYDYNILHYHGHNDLNKYYSNRPPDIHSKRPCTILRRPSCDFCGCVRHANSIAELSCVQQ</sequence>
<gene>
    <name evidence="2" type="ORF">ZT3D7_G75</name>
</gene>
<evidence type="ECO:0000313" key="2">
    <source>
        <dbReference type="EMBL" id="SMQ44931.1"/>
    </source>
</evidence>
<name>A0A1X7RCH4_ZYMT9</name>
<keyword evidence="3" id="KW-1185">Reference proteome</keyword>
<accession>A0A1X7RCH4</accession>
<organism evidence="2 3">
    <name type="scientific">Zymoseptoria tritici (strain ST99CH_3D7)</name>
    <dbReference type="NCBI Taxonomy" id="1276538"/>
    <lineage>
        <taxon>Eukaryota</taxon>
        <taxon>Fungi</taxon>
        <taxon>Dikarya</taxon>
        <taxon>Ascomycota</taxon>
        <taxon>Pezizomycotina</taxon>
        <taxon>Dothideomycetes</taxon>
        <taxon>Dothideomycetidae</taxon>
        <taxon>Mycosphaerellales</taxon>
        <taxon>Mycosphaerellaceae</taxon>
        <taxon>Zymoseptoria</taxon>
    </lineage>
</organism>
<dbReference type="EMBL" id="LT853692">
    <property type="protein sequence ID" value="SMQ44931.1"/>
    <property type="molecule type" value="Genomic_DNA"/>
</dbReference>
<dbReference type="Proteomes" id="UP000215127">
    <property type="component" value="Chromosome 1"/>
</dbReference>
<proteinExistence type="predicted"/>
<dbReference type="AlphaFoldDB" id="A0A1X7RCH4"/>
<protein>
    <submittedName>
        <fullName evidence="2">Uncharacterized protein</fullName>
    </submittedName>
</protein>
<evidence type="ECO:0000256" key="1">
    <source>
        <dbReference type="SAM" id="MobiDB-lite"/>
    </source>
</evidence>
<evidence type="ECO:0000313" key="3">
    <source>
        <dbReference type="Proteomes" id="UP000215127"/>
    </source>
</evidence>